<dbReference type="AlphaFoldDB" id="A0A645EUP6"/>
<reference evidence="1" key="1">
    <citation type="submission" date="2019-08" db="EMBL/GenBank/DDBJ databases">
        <authorList>
            <person name="Kucharzyk K."/>
            <person name="Murdoch R.W."/>
            <person name="Higgins S."/>
            <person name="Loffler F."/>
        </authorList>
    </citation>
    <scope>NUCLEOTIDE SEQUENCE</scope>
</reference>
<dbReference type="EMBL" id="VSSQ01051092">
    <property type="protein sequence ID" value="MPN05180.1"/>
    <property type="molecule type" value="Genomic_DNA"/>
</dbReference>
<comment type="caution">
    <text evidence="1">The sequence shown here is derived from an EMBL/GenBank/DDBJ whole genome shotgun (WGS) entry which is preliminary data.</text>
</comment>
<protein>
    <submittedName>
        <fullName evidence="1">Uncharacterized protein</fullName>
    </submittedName>
</protein>
<proteinExistence type="predicted"/>
<gene>
    <name evidence="1" type="ORF">SDC9_152430</name>
</gene>
<accession>A0A645EUP6</accession>
<evidence type="ECO:0000313" key="1">
    <source>
        <dbReference type="EMBL" id="MPN05180.1"/>
    </source>
</evidence>
<organism evidence="1">
    <name type="scientific">bioreactor metagenome</name>
    <dbReference type="NCBI Taxonomy" id="1076179"/>
    <lineage>
        <taxon>unclassified sequences</taxon>
        <taxon>metagenomes</taxon>
        <taxon>ecological metagenomes</taxon>
    </lineage>
</organism>
<sequence>MFEFLLGYPAKNRFQLDAEMRLLRSDLQLLLRQLQQKQDFGDDELSDMLEEVEEAAKKDEDVS</sequence>
<name>A0A645EUP6_9ZZZZ</name>